<keyword evidence="6" id="KW-1185">Reference proteome</keyword>
<evidence type="ECO:0000313" key="6">
    <source>
        <dbReference type="Proteomes" id="UP000831775"/>
    </source>
</evidence>
<dbReference type="Proteomes" id="UP000831775">
    <property type="component" value="Chromosome"/>
</dbReference>
<keyword evidence="2" id="KW-0547">Nucleotide-binding</keyword>
<dbReference type="InterPro" id="IPR003439">
    <property type="entry name" value="ABC_transporter-like_ATP-bd"/>
</dbReference>
<dbReference type="PANTHER" id="PTHR42788">
    <property type="entry name" value="TAURINE IMPORT ATP-BINDING PROTEIN-RELATED"/>
    <property type="match status" value="1"/>
</dbReference>
<reference evidence="5 6" key="1">
    <citation type="submission" date="2022-04" db="EMBL/GenBank/DDBJ databases">
        <title>Leucobacter sp. isolated from rhizosphere of onion.</title>
        <authorList>
            <person name="Won M."/>
            <person name="Lee C.-M."/>
            <person name="Woen H.-Y."/>
            <person name="Kwon S.-W."/>
        </authorList>
    </citation>
    <scope>NUCLEOTIDE SEQUENCE [LARGE SCALE GENOMIC DNA]</scope>
    <source>
        <strain evidence="5 6">H25R-14</strain>
    </source>
</reference>
<protein>
    <submittedName>
        <fullName evidence="5">ABC transporter ATP-binding protein</fullName>
    </submittedName>
</protein>
<dbReference type="InterPro" id="IPR027417">
    <property type="entry name" value="P-loop_NTPase"/>
</dbReference>
<dbReference type="SUPFAM" id="SSF52540">
    <property type="entry name" value="P-loop containing nucleoside triphosphate hydrolases"/>
    <property type="match status" value="1"/>
</dbReference>
<dbReference type="PROSITE" id="PS00211">
    <property type="entry name" value="ABC_TRANSPORTER_1"/>
    <property type="match status" value="1"/>
</dbReference>
<gene>
    <name evidence="5" type="ORF">MUN76_04135</name>
</gene>
<dbReference type="InterPro" id="IPR003593">
    <property type="entry name" value="AAA+_ATPase"/>
</dbReference>
<dbReference type="PROSITE" id="PS50893">
    <property type="entry name" value="ABC_TRANSPORTER_2"/>
    <property type="match status" value="1"/>
</dbReference>
<accession>A0ABY4FXY8</accession>
<dbReference type="PANTHER" id="PTHR42788:SF2">
    <property type="entry name" value="ABC TRANSPORTER ATP-BINDING PROTEIN"/>
    <property type="match status" value="1"/>
</dbReference>
<evidence type="ECO:0000256" key="1">
    <source>
        <dbReference type="ARBA" id="ARBA00022448"/>
    </source>
</evidence>
<dbReference type="SMART" id="SM00382">
    <property type="entry name" value="AAA"/>
    <property type="match status" value="1"/>
</dbReference>
<sequence>MTALVVDAVAHAFRAPGAGRAARRAPRTPVLSEVSFAVEPGTLTALVGPSGCGKSTLLRVLAGLLVPELGSARIGGRDLVGRPGGVAYHPQRDALLPWLRAIDNMTLGAETAGRDRAAARAEALGLLERFGLAGQERAWPDELSGGMRQRVALLRTFLMPQPALVLDEPLGALDALTRRRLQHWLLDLTASDRRPILLVTHDIEEALLLADRVLVLSDRPGRVVHVEERPDAAGRTREQAEGSDRAALRRVLAALDGRAA</sequence>
<evidence type="ECO:0000256" key="2">
    <source>
        <dbReference type="ARBA" id="ARBA00022741"/>
    </source>
</evidence>
<evidence type="ECO:0000256" key="3">
    <source>
        <dbReference type="ARBA" id="ARBA00022840"/>
    </source>
</evidence>
<name>A0ABY4FXY8_9MICO</name>
<evidence type="ECO:0000259" key="4">
    <source>
        <dbReference type="PROSITE" id="PS50893"/>
    </source>
</evidence>
<dbReference type="Pfam" id="PF00005">
    <property type="entry name" value="ABC_tran"/>
    <property type="match status" value="1"/>
</dbReference>
<proteinExistence type="predicted"/>
<dbReference type="RefSeq" id="WP_244687401.1">
    <property type="nucleotide sequence ID" value="NZ_CP095043.1"/>
</dbReference>
<dbReference type="Gene3D" id="3.40.50.300">
    <property type="entry name" value="P-loop containing nucleotide triphosphate hydrolases"/>
    <property type="match status" value="1"/>
</dbReference>
<evidence type="ECO:0000313" key="5">
    <source>
        <dbReference type="EMBL" id="UOQ61167.1"/>
    </source>
</evidence>
<organism evidence="5 6">
    <name type="scientific">Leucobacter rhizosphaerae</name>
    <dbReference type="NCBI Taxonomy" id="2932245"/>
    <lineage>
        <taxon>Bacteria</taxon>
        <taxon>Bacillati</taxon>
        <taxon>Actinomycetota</taxon>
        <taxon>Actinomycetes</taxon>
        <taxon>Micrococcales</taxon>
        <taxon>Microbacteriaceae</taxon>
        <taxon>Leucobacter</taxon>
    </lineage>
</organism>
<dbReference type="GO" id="GO:0005524">
    <property type="term" value="F:ATP binding"/>
    <property type="evidence" value="ECO:0007669"/>
    <property type="project" value="UniProtKB-KW"/>
</dbReference>
<dbReference type="EMBL" id="CP095043">
    <property type="protein sequence ID" value="UOQ61167.1"/>
    <property type="molecule type" value="Genomic_DNA"/>
</dbReference>
<dbReference type="InterPro" id="IPR050166">
    <property type="entry name" value="ABC_transporter_ATP-bind"/>
</dbReference>
<keyword evidence="1" id="KW-0813">Transport</keyword>
<keyword evidence="3 5" id="KW-0067">ATP-binding</keyword>
<dbReference type="InterPro" id="IPR017871">
    <property type="entry name" value="ABC_transporter-like_CS"/>
</dbReference>
<feature type="domain" description="ABC transporter" evidence="4">
    <location>
        <begin position="13"/>
        <end position="243"/>
    </location>
</feature>